<comment type="caution">
    <text evidence="8">The sequence shown here is derived from an EMBL/GenBank/DDBJ whole genome shotgun (WGS) entry which is preliminary data.</text>
</comment>
<reference evidence="8 9" key="1">
    <citation type="submission" date="2018-11" db="EMBL/GenBank/DDBJ databases">
        <title>Genomes From Bacteria Associated with the Canine Oral Cavity: a Test Case for Automated Genome-Based Taxonomic Assignment.</title>
        <authorList>
            <person name="Coil D.A."/>
            <person name="Jospin G."/>
            <person name="Darling A.E."/>
            <person name="Wallis C."/>
            <person name="Davis I.J."/>
            <person name="Harris S."/>
            <person name="Eisen J.A."/>
            <person name="Holcombe L.J."/>
            <person name="O'Flynn C."/>
        </authorList>
    </citation>
    <scope>NUCLEOTIDE SEQUENCE [LARGE SCALE GENOMIC DNA]</scope>
    <source>
        <strain evidence="8 9">OH887_COT-365</strain>
    </source>
</reference>
<feature type="transmembrane region" description="Helical" evidence="6">
    <location>
        <begin position="361"/>
        <end position="380"/>
    </location>
</feature>
<evidence type="ECO:0000256" key="2">
    <source>
        <dbReference type="ARBA" id="ARBA00022475"/>
    </source>
</evidence>
<dbReference type="EMBL" id="RQZG01000001">
    <property type="protein sequence ID" value="RRD07323.1"/>
    <property type="molecule type" value="Genomic_DNA"/>
</dbReference>
<dbReference type="CDD" id="cd07731">
    <property type="entry name" value="ComA-like_MBL-fold"/>
    <property type="match status" value="1"/>
</dbReference>
<dbReference type="InterPro" id="IPR052159">
    <property type="entry name" value="Competence_DNA_uptake"/>
</dbReference>
<feature type="transmembrane region" description="Helical" evidence="6">
    <location>
        <begin position="290"/>
        <end position="309"/>
    </location>
</feature>
<organism evidence="8 9">
    <name type="scientific">Arachnia propionica</name>
    <dbReference type="NCBI Taxonomy" id="1750"/>
    <lineage>
        <taxon>Bacteria</taxon>
        <taxon>Bacillati</taxon>
        <taxon>Actinomycetota</taxon>
        <taxon>Actinomycetes</taxon>
        <taxon>Propionibacteriales</taxon>
        <taxon>Propionibacteriaceae</taxon>
        <taxon>Arachnia</taxon>
    </lineage>
</organism>
<evidence type="ECO:0000256" key="5">
    <source>
        <dbReference type="ARBA" id="ARBA00023136"/>
    </source>
</evidence>
<evidence type="ECO:0000259" key="7">
    <source>
        <dbReference type="SMART" id="SM00849"/>
    </source>
</evidence>
<evidence type="ECO:0000313" key="9">
    <source>
        <dbReference type="Proteomes" id="UP000280819"/>
    </source>
</evidence>
<evidence type="ECO:0000256" key="6">
    <source>
        <dbReference type="SAM" id="Phobius"/>
    </source>
</evidence>
<dbReference type="InterPro" id="IPR001279">
    <property type="entry name" value="Metallo-B-lactamas"/>
</dbReference>
<protein>
    <submittedName>
        <fullName evidence="8">ComEC/Rec2 family competence protein</fullName>
    </submittedName>
</protein>
<dbReference type="GO" id="GO:0005886">
    <property type="term" value="C:plasma membrane"/>
    <property type="evidence" value="ECO:0007669"/>
    <property type="project" value="UniProtKB-SubCell"/>
</dbReference>
<accession>A0A3P1TFJ1</accession>
<dbReference type="Gene3D" id="3.60.15.10">
    <property type="entry name" value="Ribonuclease Z/Hydroxyacylglutathione hydrolase-like"/>
    <property type="match status" value="1"/>
</dbReference>
<keyword evidence="4 6" id="KW-1133">Transmembrane helix</keyword>
<keyword evidence="2" id="KW-1003">Cell membrane</keyword>
<feature type="transmembrane region" description="Helical" evidence="6">
    <location>
        <begin position="267"/>
        <end position="283"/>
    </location>
</feature>
<dbReference type="InterPro" id="IPR035681">
    <property type="entry name" value="ComA-like_MBL"/>
</dbReference>
<dbReference type="AlphaFoldDB" id="A0A3P1TFJ1"/>
<evidence type="ECO:0000256" key="4">
    <source>
        <dbReference type="ARBA" id="ARBA00022989"/>
    </source>
</evidence>
<dbReference type="Pfam" id="PF00753">
    <property type="entry name" value="Lactamase_B"/>
    <property type="match status" value="1"/>
</dbReference>
<feature type="transmembrane region" description="Helical" evidence="6">
    <location>
        <begin position="428"/>
        <end position="447"/>
    </location>
</feature>
<name>A0A3P1TFJ1_9ACTN</name>
<keyword evidence="5 6" id="KW-0472">Membrane</keyword>
<feature type="transmembrane region" description="Helical" evidence="6">
    <location>
        <begin position="26"/>
        <end position="46"/>
    </location>
</feature>
<dbReference type="PANTHER" id="PTHR30619">
    <property type="entry name" value="DNA INTERNALIZATION/COMPETENCE PROTEIN COMEC/REC2"/>
    <property type="match status" value="1"/>
</dbReference>
<feature type="domain" description="Metallo-beta-lactamase" evidence="7">
    <location>
        <begin position="517"/>
        <end position="721"/>
    </location>
</feature>
<evidence type="ECO:0000256" key="3">
    <source>
        <dbReference type="ARBA" id="ARBA00022692"/>
    </source>
</evidence>
<dbReference type="NCBIfam" id="TIGR00360">
    <property type="entry name" value="ComEC_N-term"/>
    <property type="match status" value="1"/>
</dbReference>
<dbReference type="RefSeq" id="WP_124842428.1">
    <property type="nucleotide sequence ID" value="NZ_RQZG01000001.1"/>
</dbReference>
<feature type="transmembrane region" description="Helical" evidence="6">
    <location>
        <begin position="459"/>
        <end position="477"/>
    </location>
</feature>
<dbReference type="PANTHER" id="PTHR30619:SF1">
    <property type="entry name" value="RECOMBINATION PROTEIN 2"/>
    <property type="match status" value="1"/>
</dbReference>
<feature type="transmembrane region" description="Helical" evidence="6">
    <location>
        <begin position="400"/>
        <end position="421"/>
    </location>
</feature>
<evidence type="ECO:0000256" key="1">
    <source>
        <dbReference type="ARBA" id="ARBA00004651"/>
    </source>
</evidence>
<dbReference type="InterPro" id="IPR004477">
    <property type="entry name" value="ComEC_N"/>
</dbReference>
<feature type="transmembrane region" description="Helical" evidence="6">
    <location>
        <begin position="240"/>
        <end position="261"/>
    </location>
</feature>
<dbReference type="OrthoDB" id="7177610at2"/>
<dbReference type="SMART" id="SM00849">
    <property type="entry name" value="Lactamase_B"/>
    <property type="match status" value="1"/>
</dbReference>
<feature type="transmembrane region" description="Helical" evidence="6">
    <location>
        <begin position="484"/>
        <end position="503"/>
    </location>
</feature>
<dbReference type="Pfam" id="PF03772">
    <property type="entry name" value="Competence"/>
    <property type="match status" value="1"/>
</dbReference>
<feature type="transmembrane region" description="Helical" evidence="6">
    <location>
        <begin position="329"/>
        <end position="349"/>
    </location>
</feature>
<proteinExistence type="predicted"/>
<comment type="subcellular location">
    <subcellularLocation>
        <location evidence="1">Cell membrane</location>
        <topology evidence="1">Multi-pass membrane protein</topology>
    </subcellularLocation>
</comment>
<keyword evidence="3 6" id="KW-0812">Transmembrane</keyword>
<dbReference type="SUPFAM" id="SSF56281">
    <property type="entry name" value="Metallo-hydrolase/oxidoreductase"/>
    <property type="match status" value="1"/>
</dbReference>
<sequence length="768" mass="79497">MSEQDWRLVPPALAAWAGAWIGTSGWRPGGGVLVVLLAGVLLVGVIGRSRWWRVMVVVLVVTTTAAGVRDWGMRSGALIGLADEEALVTAQLRLQGDPYRPPGRGDGLTVHRALLLRAVADDRRQFTSRLPVTVIGVRDLGEAMADLEPGSTVELQGRLRVEEPGSSTAVAIFVQRVERTLDPPGPMDQMITGVRSGLRAASSGLPADQAGLVPSLVLGDRSAVPTELQEQFQATSLTHLMAVSGANLTLLLGVLVAAARWAGVRGWGIRGIAAVGVVAFVFVCRAEPSVLRAAVMGLAVLPAIGIGSGNRSLRNLGLAVLVLTTIDPWLSRSWGFALSVSACAGIVLLGRKVSDPLSRWVPSWLADAVAIPLAAQVATLPLTAELSGRVSLSGVLANVLAGPFVGPATVLGLIAAVLCWWPDAASGAAMLAGITTQPILVVARAMAGLPNGSLPWPQGLGGILSSLLLVVLIAWVVPRLAGHAGMAMILAGALVVVNLLPRLPPGPWVIAFCDVGQGDATVLSAGAEGAVLVDTGPDARPVLACLAELGVRRIPLVVLTHYHQDHVGGAKEVLNRFRPEVVVVSPLPSPPDAASGVAAAARAVGAEVVVAEPGLSHRIGELSWTVVSAWHPIGVQATDATESVAENDSSVVSLIDVGGLRVLLPGDIELDGQAQALRAFERLGIDPRVEVYKLPHHGAAKQDQALLRATGASLAVVSAGKGNEYGHPAERTLRTVREAGMAVARTDEQGLILVAPAADGVRVTTTGR</sequence>
<dbReference type="InterPro" id="IPR036866">
    <property type="entry name" value="RibonucZ/Hydroxyglut_hydro"/>
</dbReference>
<evidence type="ECO:0000313" key="8">
    <source>
        <dbReference type="EMBL" id="RRD07323.1"/>
    </source>
</evidence>
<gene>
    <name evidence="8" type="ORF">EII34_02225</name>
</gene>
<dbReference type="Proteomes" id="UP000280819">
    <property type="component" value="Unassembled WGS sequence"/>
</dbReference>